<keyword evidence="2" id="KW-1185">Reference proteome</keyword>
<evidence type="ECO:0000313" key="2">
    <source>
        <dbReference type="Proteomes" id="UP000693952"/>
    </source>
</evidence>
<proteinExistence type="predicted"/>
<organism evidence="1 2">
    <name type="scientific">Pseudomonas sessilinigenes</name>
    <dbReference type="NCBI Taxonomy" id="658629"/>
    <lineage>
        <taxon>Bacteria</taxon>
        <taxon>Pseudomonadati</taxon>
        <taxon>Pseudomonadota</taxon>
        <taxon>Gammaproteobacteria</taxon>
        <taxon>Pseudomonadales</taxon>
        <taxon>Pseudomonadaceae</taxon>
        <taxon>Pseudomonas</taxon>
    </lineage>
</organism>
<sequence length="23" mass="2936">MRRETMSRSYTTRLEQLWTLHCH</sequence>
<dbReference type="Proteomes" id="UP000693952">
    <property type="component" value="Chromosome"/>
</dbReference>
<name>A0ABX8MXD7_9PSED</name>
<accession>A0ABX8MXD7</accession>
<reference evidence="1" key="1">
    <citation type="submission" date="2021-06" db="EMBL/GenBank/DDBJ databases">
        <title>Updating the genus Pseudomonas: Description of 43 new species and partition of the Pseudomonas putida group.</title>
        <authorList>
            <person name="Girard L."/>
            <person name="Lood C."/>
            <person name="Vandamme P."/>
            <person name="Rokni-Zadeh H."/>
            <person name="van Noort V."/>
            <person name="Hofte M."/>
            <person name="Lavigne R."/>
            <person name="De Mot R."/>
        </authorList>
    </citation>
    <scope>NUCLEOTIDE SEQUENCE</scope>
    <source>
        <strain evidence="1">CMR12a</strain>
    </source>
</reference>
<protein>
    <submittedName>
        <fullName evidence="1">DUF4113 domain-containing protein</fullName>
    </submittedName>
</protein>
<gene>
    <name evidence="1" type="ORF">KSS89_16365</name>
</gene>
<evidence type="ECO:0000313" key="1">
    <source>
        <dbReference type="EMBL" id="QXH43742.1"/>
    </source>
</evidence>
<dbReference type="EMBL" id="CP077074">
    <property type="protein sequence ID" value="QXH43742.1"/>
    <property type="molecule type" value="Genomic_DNA"/>
</dbReference>